<evidence type="ECO:0000259" key="10">
    <source>
        <dbReference type="PROSITE" id="PS50893"/>
    </source>
</evidence>
<organism evidence="12 13">
    <name type="scientific">Candidatus Sungbacteria bacterium RIFCSPLOWO2_01_FULL_47_10</name>
    <dbReference type="NCBI Taxonomy" id="1802276"/>
    <lineage>
        <taxon>Bacteria</taxon>
        <taxon>Candidatus Sungiibacteriota</taxon>
    </lineage>
</organism>
<dbReference type="GO" id="GO:0005524">
    <property type="term" value="F:ATP binding"/>
    <property type="evidence" value="ECO:0007669"/>
    <property type="project" value="UniProtKB-KW"/>
</dbReference>
<evidence type="ECO:0000256" key="9">
    <source>
        <dbReference type="SAM" id="Phobius"/>
    </source>
</evidence>
<evidence type="ECO:0000256" key="6">
    <source>
        <dbReference type="ARBA" id="ARBA00022840"/>
    </source>
</evidence>
<comment type="subcellular location">
    <subcellularLocation>
        <location evidence="1">Cell membrane</location>
        <topology evidence="1">Multi-pass membrane protein</topology>
    </subcellularLocation>
</comment>
<dbReference type="PROSITE" id="PS50893">
    <property type="entry name" value="ABC_TRANSPORTER_2"/>
    <property type="match status" value="1"/>
</dbReference>
<feature type="domain" description="ABC transmembrane type-1" evidence="11">
    <location>
        <begin position="17"/>
        <end position="304"/>
    </location>
</feature>
<evidence type="ECO:0000259" key="11">
    <source>
        <dbReference type="PROSITE" id="PS50929"/>
    </source>
</evidence>
<evidence type="ECO:0000313" key="13">
    <source>
        <dbReference type="Proteomes" id="UP000177982"/>
    </source>
</evidence>
<feature type="non-terminal residue" evidence="12">
    <location>
        <position position="528"/>
    </location>
</feature>
<protein>
    <recommendedName>
        <fullName evidence="14">ABC transporter ATP-binding protein</fullName>
    </recommendedName>
</protein>
<dbReference type="PROSITE" id="PS50929">
    <property type="entry name" value="ABC_TM1F"/>
    <property type="match status" value="1"/>
</dbReference>
<accession>A0A1G2KYM2</accession>
<evidence type="ECO:0000256" key="4">
    <source>
        <dbReference type="ARBA" id="ARBA00022692"/>
    </source>
</evidence>
<proteinExistence type="predicted"/>
<gene>
    <name evidence="12" type="ORF">A2934_02270</name>
</gene>
<evidence type="ECO:0000256" key="2">
    <source>
        <dbReference type="ARBA" id="ARBA00022448"/>
    </source>
</evidence>
<keyword evidence="4 9" id="KW-0812">Transmembrane</keyword>
<evidence type="ECO:0000313" key="12">
    <source>
        <dbReference type="EMBL" id="OHA04513.1"/>
    </source>
</evidence>
<feature type="domain" description="ABC transporter" evidence="10">
    <location>
        <begin position="338"/>
        <end position="527"/>
    </location>
</feature>
<keyword evidence="6" id="KW-0067">ATP-binding</keyword>
<dbReference type="InterPro" id="IPR036640">
    <property type="entry name" value="ABC1_TM_sf"/>
</dbReference>
<comment type="caution">
    <text evidence="12">The sequence shown here is derived from an EMBL/GenBank/DDBJ whole genome shotgun (WGS) entry which is preliminary data.</text>
</comment>
<dbReference type="AlphaFoldDB" id="A0A1G2KYM2"/>
<dbReference type="GO" id="GO:0034040">
    <property type="term" value="F:ATPase-coupled lipid transmembrane transporter activity"/>
    <property type="evidence" value="ECO:0007669"/>
    <property type="project" value="TreeGrafter"/>
</dbReference>
<keyword evidence="7 9" id="KW-1133">Transmembrane helix</keyword>
<dbReference type="Pfam" id="PF00005">
    <property type="entry name" value="ABC_tran"/>
    <property type="match status" value="1"/>
</dbReference>
<dbReference type="InterPro" id="IPR017871">
    <property type="entry name" value="ABC_transporter-like_CS"/>
</dbReference>
<dbReference type="InterPro" id="IPR027417">
    <property type="entry name" value="P-loop_NTPase"/>
</dbReference>
<evidence type="ECO:0000256" key="7">
    <source>
        <dbReference type="ARBA" id="ARBA00022989"/>
    </source>
</evidence>
<dbReference type="Gene3D" id="3.40.50.300">
    <property type="entry name" value="P-loop containing nucleotide triphosphate hydrolases"/>
    <property type="match status" value="1"/>
</dbReference>
<dbReference type="SUPFAM" id="SSF52540">
    <property type="entry name" value="P-loop containing nucleoside triphosphate hydrolases"/>
    <property type="match status" value="1"/>
</dbReference>
<dbReference type="EMBL" id="MHQO01000076">
    <property type="protein sequence ID" value="OHA04513.1"/>
    <property type="molecule type" value="Genomic_DNA"/>
</dbReference>
<dbReference type="GO" id="GO:0140359">
    <property type="term" value="F:ABC-type transporter activity"/>
    <property type="evidence" value="ECO:0007669"/>
    <property type="project" value="InterPro"/>
</dbReference>
<keyword evidence="5" id="KW-0547">Nucleotide-binding</keyword>
<dbReference type="InterPro" id="IPR011527">
    <property type="entry name" value="ABC1_TM_dom"/>
</dbReference>
<dbReference type="SMART" id="SM00382">
    <property type="entry name" value="AAA"/>
    <property type="match status" value="1"/>
</dbReference>
<dbReference type="InterPro" id="IPR039421">
    <property type="entry name" value="Type_1_exporter"/>
</dbReference>
<dbReference type="PROSITE" id="PS00211">
    <property type="entry name" value="ABC_TRANSPORTER_1"/>
    <property type="match status" value="1"/>
</dbReference>
<name>A0A1G2KYM2_9BACT</name>
<reference evidence="12 13" key="1">
    <citation type="journal article" date="2016" name="Nat. Commun.">
        <title>Thousands of microbial genomes shed light on interconnected biogeochemical processes in an aquifer system.</title>
        <authorList>
            <person name="Anantharaman K."/>
            <person name="Brown C.T."/>
            <person name="Hug L.A."/>
            <person name="Sharon I."/>
            <person name="Castelle C.J."/>
            <person name="Probst A.J."/>
            <person name="Thomas B.C."/>
            <person name="Singh A."/>
            <person name="Wilkins M.J."/>
            <person name="Karaoz U."/>
            <person name="Brodie E.L."/>
            <person name="Williams K.H."/>
            <person name="Hubbard S.S."/>
            <person name="Banfield J.F."/>
        </authorList>
    </citation>
    <scope>NUCLEOTIDE SEQUENCE [LARGE SCALE GENOMIC DNA]</scope>
</reference>
<dbReference type="PANTHER" id="PTHR24221">
    <property type="entry name" value="ATP-BINDING CASSETTE SUB-FAMILY B"/>
    <property type="match status" value="1"/>
</dbReference>
<feature type="transmembrane region" description="Helical" evidence="9">
    <location>
        <begin position="15"/>
        <end position="36"/>
    </location>
</feature>
<dbReference type="Proteomes" id="UP000177982">
    <property type="component" value="Unassembled WGS sequence"/>
</dbReference>
<dbReference type="GO" id="GO:0005886">
    <property type="term" value="C:plasma membrane"/>
    <property type="evidence" value="ECO:0007669"/>
    <property type="project" value="UniProtKB-SubCell"/>
</dbReference>
<keyword evidence="2" id="KW-0813">Transport</keyword>
<dbReference type="PANTHER" id="PTHR24221:SF654">
    <property type="entry name" value="ATP-BINDING CASSETTE SUB-FAMILY B MEMBER 6"/>
    <property type="match status" value="1"/>
</dbReference>
<evidence type="ECO:0000256" key="8">
    <source>
        <dbReference type="ARBA" id="ARBA00023136"/>
    </source>
</evidence>
<feature type="transmembrane region" description="Helical" evidence="9">
    <location>
        <begin position="48"/>
        <end position="68"/>
    </location>
</feature>
<evidence type="ECO:0000256" key="5">
    <source>
        <dbReference type="ARBA" id="ARBA00022741"/>
    </source>
</evidence>
<evidence type="ECO:0008006" key="14">
    <source>
        <dbReference type="Google" id="ProtNLM"/>
    </source>
</evidence>
<dbReference type="FunFam" id="3.40.50.300:FF:000221">
    <property type="entry name" value="Multidrug ABC transporter ATP-binding protein"/>
    <property type="match status" value="1"/>
</dbReference>
<dbReference type="Pfam" id="PF00664">
    <property type="entry name" value="ABC_membrane"/>
    <property type="match status" value="1"/>
</dbReference>
<feature type="transmembrane region" description="Helical" evidence="9">
    <location>
        <begin position="139"/>
        <end position="155"/>
    </location>
</feature>
<feature type="transmembrane region" description="Helical" evidence="9">
    <location>
        <begin position="160"/>
        <end position="179"/>
    </location>
</feature>
<evidence type="ECO:0000256" key="3">
    <source>
        <dbReference type="ARBA" id="ARBA00022475"/>
    </source>
</evidence>
<sequence>MLVFKKHVRPYPKTAGIIFLSIIAVSVLEMAGAWYSKKLFDMFTNQNLPREIVITSLVAIAIAFYGYIKGLGWMFHRFWGFANIYFEVHIMKDLEITALENLLGHSYRFFTNNFTGSLVRKVRRLSRAFEDVADNVEGNLLPLAITIVGVLAMLFHRHFVLGIILLVWVGGFVILYYRIAIWKLKYDLEKAEKDSESTGVLSDILTNIVTIKLFARSGYEKERFTKTIGELTRLRFKTWTISTVTDALQGLLMIIINAAIVLVALRLWNEGRLTIGDFALIEEVILALFHRIWDFGRVVRRIYESLADASGMVEILNTPHEVEDHPDATSMRVGEGKIEFKHVDFGFHDTKKILDAISLTIAPGEKVALVGSSGAGKTTVVSLLERFHDIPSGEILIDGQNIAGVTQDSLRQNISFVPQEPILFHQTLKENIRYGKLDAADEEVVEAAQKARCHDFISSLPCGYDTFVGERGVKLSGGERQRVVIARAILANKPILILDEATSSLDSEVESLIQEALRELMKSKTTIV</sequence>
<keyword evidence="3" id="KW-1003">Cell membrane</keyword>
<evidence type="ECO:0000256" key="1">
    <source>
        <dbReference type="ARBA" id="ARBA00004651"/>
    </source>
</evidence>
<keyword evidence="8 9" id="KW-0472">Membrane</keyword>
<dbReference type="InterPro" id="IPR003593">
    <property type="entry name" value="AAA+_ATPase"/>
</dbReference>
<dbReference type="InterPro" id="IPR003439">
    <property type="entry name" value="ABC_transporter-like_ATP-bd"/>
</dbReference>
<dbReference type="SUPFAM" id="SSF90123">
    <property type="entry name" value="ABC transporter transmembrane region"/>
    <property type="match status" value="1"/>
</dbReference>
<dbReference type="Gene3D" id="1.20.1560.10">
    <property type="entry name" value="ABC transporter type 1, transmembrane domain"/>
    <property type="match status" value="1"/>
</dbReference>
<dbReference type="GO" id="GO:0016887">
    <property type="term" value="F:ATP hydrolysis activity"/>
    <property type="evidence" value="ECO:0007669"/>
    <property type="project" value="InterPro"/>
</dbReference>
<feature type="transmembrane region" description="Helical" evidence="9">
    <location>
        <begin position="247"/>
        <end position="268"/>
    </location>
</feature>